<keyword evidence="1" id="KW-1133">Transmembrane helix</keyword>
<sequence>MSAEWDFRWTNHGKSLLVRLVHYACLLFSVSYLYVSNKLHESDKAKRPPGNRDVVTVDTVAIATRLFVSMCARHTKSDPHSLIATWPSKAAAPKTNQVTGHDTTEATGATAEALRISIPLVEAKLSRLAQRTWRPASQYWMRRYTRTTAERL</sequence>
<accession>A0A177DS06</accession>
<name>A0A177DS06_ALTAL</name>
<dbReference type="EMBL" id="KV441476">
    <property type="protein sequence ID" value="OAG21519.1"/>
    <property type="molecule type" value="Genomic_DNA"/>
</dbReference>
<organism evidence="2 3">
    <name type="scientific">Alternaria alternata</name>
    <name type="common">Alternaria rot fungus</name>
    <name type="synonym">Torula alternata</name>
    <dbReference type="NCBI Taxonomy" id="5599"/>
    <lineage>
        <taxon>Eukaryota</taxon>
        <taxon>Fungi</taxon>
        <taxon>Dikarya</taxon>
        <taxon>Ascomycota</taxon>
        <taxon>Pezizomycotina</taxon>
        <taxon>Dothideomycetes</taxon>
        <taxon>Pleosporomycetidae</taxon>
        <taxon>Pleosporales</taxon>
        <taxon>Pleosporineae</taxon>
        <taxon>Pleosporaceae</taxon>
        <taxon>Alternaria</taxon>
        <taxon>Alternaria sect. Alternaria</taxon>
        <taxon>Alternaria alternata complex</taxon>
    </lineage>
</organism>
<dbReference type="KEGG" id="aalt:CC77DRAFT_805849"/>
<proteinExistence type="predicted"/>
<evidence type="ECO:0000313" key="3">
    <source>
        <dbReference type="Proteomes" id="UP000077248"/>
    </source>
</evidence>
<feature type="transmembrane region" description="Helical" evidence="1">
    <location>
        <begin position="20"/>
        <end position="37"/>
    </location>
</feature>
<gene>
    <name evidence="2" type="ORF">CC77DRAFT_805849</name>
</gene>
<dbReference type="AlphaFoldDB" id="A0A177DS06"/>
<keyword evidence="3" id="KW-1185">Reference proteome</keyword>
<keyword evidence="1" id="KW-0812">Transmembrane</keyword>
<evidence type="ECO:0000256" key="1">
    <source>
        <dbReference type="SAM" id="Phobius"/>
    </source>
</evidence>
<evidence type="ECO:0000313" key="2">
    <source>
        <dbReference type="EMBL" id="OAG21519.1"/>
    </source>
</evidence>
<dbReference type="Proteomes" id="UP000077248">
    <property type="component" value="Unassembled WGS sequence"/>
</dbReference>
<reference evidence="2 3" key="1">
    <citation type="submission" date="2016-05" db="EMBL/GenBank/DDBJ databases">
        <title>Comparative analysis of secretome profiles of manganese(II)-oxidizing ascomycete fungi.</title>
        <authorList>
            <consortium name="DOE Joint Genome Institute"/>
            <person name="Zeiner C.A."/>
            <person name="Purvine S.O."/>
            <person name="Zink E.M."/>
            <person name="Wu S."/>
            <person name="Pasa-Tolic L."/>
            <person name="Chaput D.L."/>
            <person name="Haridas S."/>
            <person name="Grigoriev I.V."/>
            <person name="Santelli C.M."/>
            <person name="Hansel C.M."/>
        </authorList>
    </citation>
    <scope>NUCLEOTIDE SEQUENCE [LARGE SCALE GENOMIC DNA]</scope>
    <source>
        <strain evidence="2 3">SRC1lrK2f</strain>
    </source>
</reference>
<protein>
    <submittedName>
        <fullName evidence="2">Uncharacterized protein</fullName>
    </submittedName>
</protein>
<dbReference type="GeneID" id="29118871"/>
<keyword evidence="1" id="KW-0472">Membrane</keyword>
<dbReference type="RefSeq" id="XP_018386940.1">
    <property type="nucleotide sequence ID" value="XM_018533277.1"/>
</dbReference>
<dbReference type="VEuPathDB" id="FungiDB:CC77DRAFT_805849"/>